<organism evidence="15 16">
    <name type="scientific">Aspergillus flavus (strain ATCC 200026 / FGSC A1120 / IAM 13836 / NRRL 3357 / JCM 12722 / SRRC 167)</name>
    <dbReference type="NCBI Taxonomy" id="332952"/>
    <lineage>
        <taxon>Eukaryota</taxon>
        <taxon>Fungi</taxon>
        <taxon>Dikarya</taxon>
        <taxon>Ascomycota</taxon>
        <taxon>Pezizomycotina</taxon>
        <taxon>Eurotiomycetes</taxon>
        <taxon>Eurotiomycetidae</taxon>
        <taxon>Eurotiales</taxon>
        <taxon>Aspergillaceae</taxon>
        <taxon>Aspergillus</taxon>
        <taxon>Aspergillus subgen. Circumdati</taxon>
    </lineage>
</organism>
<dbReference type="GO" id="GO:0005743">
    <property type="term" value="C:mitochondrial inner membrane"/>
    <property type="evidence" value="ECO:0007669"/>
    <property type="project" value="UniProtKB-SubCell"/>
</dbReference>
<dbReference type="Pfam" id="PF00293">
    <property type="entry name" value="NUDIX"/>
    <property type="match status" value="1"/>
</dbReference>
<dbReference type="SUPFAM" id="SSF55811">
    <property type="entry name" value="Nudix"/>
    <property type="match status" value="1"/>
</dbReference>
<evidence type="ECO:0000256" key="7">
    <source>
        <dbReference type="ARBA" id="ARBA00022840"/>
    </source>
</evidence>
<accession>A0A7U2MWY8</accession>
<keyword evidence="6" id="KW-0378">Hydrolase</keyword>
<dbReference type="InterPro" id="IPR003960">
    <property type="entry name" value="ATPase_AAA_CS"/>
</dbReference>
<dbReference type="SMART" id="SM00382">
    <property type="entry name" value="AAA"/>
    <property type="match status" value="1"/>
</dbReference>
<protein>
    <submittedName>
        <fullName evidence="15">Bcs1 AAA-type ATPase</fullName>
    </submittedName>
</protein>
<keyword evidence="7" id="KW-0067">ATP-binding</keyword>
<keyword evidence="10 13" id="KW-0472">Membrane</keyword>
<keyword evidence="4" id="KW-0547">Nucleotide-binding</keyword>
<evidence type="ECO:0000256" key="12">
    <source>
        <dbReference type="SAM" id="MobiDB-lite"/>
    </source>
</evidence>
<name>A0A7U2MWY8_ASPFN</name>
<dbReference type="VEuPathDB" id="FungiDB:F9C07_5380"/>
<evidence type="ECO:0000256" key="5">
    <source>
        <dbReference type="ARBA" id="ARBA00022792"/>
    </source>
</evidence>
<reference evidence="16" key="1">
    <citation type="journal article" date="2021" name="G3 (Bethesda)">
        <title>Chromosome assembled and annotated genome sequence of Aspergillus flavus NRRL 3357.</title>
        <authorList>
            <person name="Skerker J.M."/>
            <person name="Pianalto K.M."/>
            <person name="Mondo S.J."/>
            <person name="Yang K."/>
            <person name="Arkin A.P."/>
            <person name="Keller N.P."/>
            <person name="Grigoriev I.V."/>
            <person name="Louise Glass N.L."/>
        </authorList>
    </citation>
    <scope>NUCLEOTIDE SEQUENCE [LARGE SCALE GENOMIC DNA]</scope>
    <source>
        <strain evidence="16">ATCC 200026 / FGSC A1120 / IAM 13836 / NRRL 3357 / JCM 12722 / SRRC 167</strain>
    </source>
</reference>
<dbReference type="AlphaFoldDB" id="A0A7U2MWY8"/>
<evidence type="ECO:0000256" key="4">
    <source>
        <dbReference type="ARBA" id="ARBA00022741"/>
    </source>
</evidence>
<feature type="transmembrane region" description="Helical" evidence="13">
    <location>
        <begin position="42"/>
        <end position="63"/>
    </location>
</feature>
<evidence type="ECO:0000256" key="2">
    <source>
        <dbReference type="ARBA" id="ARBA00007448"/>
    </source>
</evidence>
<keyword evidence="16" id="KW-1185">Reference proteome</keyword>
<dbReference type="Gene3D" id="3.40.50.300">
    <property type="entry name" value="P-loop containing nucleotide triphosphate hydrolases"/>
    <property type="match status" value="1"/>
</dbReference>
<evidence type="ECO:0000256" key="13">
    <source>
        <dbReference type="SAM" id="Phobius"/>
    </source>
</evidence>
<dbReference type="Pfam" id="PF25426">
    <property type="entry name" value="AAA_lid_BCS1"/>
    <property type="match status" value="1"/>
</dbReference>
<dbReference type="SMART" id="SM01024">
    <property type="entry name" value="BCS1_N"/>
    <property type="match status" value="1"/>
</dbReference>
<dbReference type="InterPro" id="IPR003959">
    <property type="entry name" value="ATPase_AAA_core"/>
</dbReference>
<evidence type="ECO:0000259" key="14">
    <source>
        <dbReference type="PROSITE" id="PS51462"/>
    </source>
</evidence>
<dbReference type="OMA" id="CIVVFED"/>
<evidence type="ECO:0000256" key="10">
    <source>
        <dbReference type="ARBA" id="ARBA00023136"/>
    </source>
</evidence>
<dbReference type="InterPro" id="IPR015797">
    <property type="entry name" value="NUDIX_hydrolase-like_dom_sf"/>
</dbReference>
<evidence type="ECO:0000256" key="8">
    <source>
        <dbReference type="ARBA" id="ARBA00022989"/>
    </source>
</evidence>
<keyword evidence="5" id="KW-0999">Mitochondrion inner membrane</keyword>
<dbReference type="Gene3D" id="3.90.79.10">
    <property type="entry name" value="Nucleoside Triphosphate Pyrophosphohydrolase"/>
    <property type="match status" value="1"/>
</dbReference>
<dbReference type="InterPro" id="IPR050747">
    <property type="entry name" value="Mitochondrial_chaperone_BCS1"/>
</dbReference>
<dbReference type="Pfam" id="PF00004">
    <property type="entry name" value="AAA"/>
    <property type="match status" value="1"/>
</dbReference>
<dbReference type="SUPFAM" id="SSF52540">
    <property type="entry name" value="P-loop containing nucleoside triphosphate hydrolases"/>
    <property type="match status" value="1"/>
</dbReference>
<dbReference type="GO" id="GO:0005524">
    <property type="term" value="F:ATP binding"/>
    <property type="evidence" value="ECO:0007669"/>
    <property type="project" value="UniProtKB-KW"/>
</dbReference>
<comment type="similarity">
    <text evidence="2">Belongs to the AAA ATPase family. BCS1 subfamily.</text>
</comment>
<dbReference type="PROSITE" id="PS51462">
    <property type="entry name" value="NUDIX"/>
    <property type="match status" value="1"/>
</dbReference>
<evidence type="ECO:0000256" key="6">
    <source>
        <dbReference type="ARBA" id="ARBA00022801"/>
    </source>
</evidence>
<comment type="catalytic activity">
    <reaction evidence="11">
        <text>ATP + H2O = ADP + phosphate + H(+)</text>
        <dbReference type="Rhea" id="RHEA:13065"/>
        <dbReference type="ChEBI" id="CHEBI:15377"/>
        <dbReference type="ChEBI" id="CHEBI:15378"/>
        <dbReference type="ChEBI" id="CHEBI:30616"/>
        <dbReference type="ChEBI" id="CHEBI:43474"/>
        <dbReference type="ChEBI" id="CHEBI:456216"/>
    </reaction>
    <physiologicalReaction direction="left-to-right" evidence="11">
        <dbReference type="Rhea" id="RHEA:13066"/>
    </physiologicalReaction>
</comment>
<dbReference type="InterPro" id="IPR003593">
    <property type="entry name" value="AAA+_ATPase"/>
</dbReference>
<evidence type="ECO:0000313" key="15">
    <source>
        <dbReference type="EMBL" id="QRD91335.1"/>
    </source>
</evidence>
<feature type="compositionally biased region" description="Basic and acidic residues" evidence="12">
    <location>
        <begin position="359"/>
        <end position="380"/>
    </location>
</feature>
<feature type="domain" description="Nudix hydrolase" evidence="14">
    <location>
        <begin position="558"/>
        <end position="724"/>
    </location>
</feature>
<evidence type="ECO:0000256" key="3">
    <source>
        <dbReference type="ARBA" id="ARBA00022692"/>
    </source>
</evidence>
<dbReference type="InterPro" id="IPR057495">
    <property type="entry name" value="AAA_lid_BCS1"/>
</dbReference>
<sequence length="730" mass="82845">MSSPTLTSDQLPVEALLESFIPGYKFFTHLCAYYFRIDISSYLLVFAAGVALWTYSVKTFWAWSQRFLRERAALREIKSQSNLYNYAIRWIAHNDWFTGARKAVAETKMNFPWDDESDDDDIYEADRTSFDIDPSTPWPKIRFHQMRPIRNTPVPSCFHFFIYKGCWMFLYRQPTGSSDSFAAASMETLKLYAAPWNNPVLDTLLMDMQQAALDQDACRVNIRRGLKLGYGFGWAHIASKKSRALSTVILSREKKKSIVEDIHAFLHPVTRRYYEERGIPYRRGYLLHGLPGTGKSTLCFVLAGLLGLDIYMVSLCAKDLDDDSLTLLFQDLPKRCIVVFEDVDQAGLPKRKIGNSMRKTGEDAEHSRQDSAIEANNDKRPSNGITLSGFLNNIDGLTANDGRILIMTTNAIEDLDDALLRPGRIDLKIEFGYADSLALEQWFLLIFMKPAEGPVMGNRDSCGRIRPCSLPAHPDWTSDYIAHLSTLFAENLPPGRFTAAEVQDFLLKYRSRPVEAVNNAPQWADKPQAPFDVDFATPLSTFRIADRPDLYAIQGRVCSIRVSAVLLSCPRTEDGRTGETIEPRVLLLQRPSNGSKEGYYDPGPGGCVKIGDATLQEALKREVMESTGLHFSKIAHSLSVKQWSQSTHSEQREWIEFQYIVNVPESRDDIFPADRGRASGRTSLTECVAKEREDIEWATEAEIRADKYKLHGDHKNILLEAFEKERRATK</sequence>
<evidence type="ECO:0000313" key="16">
    <source>
        <dbReference type="Proteomes" id="UP000596276"/>
    </source>
</evidence>
<evidence type="ECO:0000256" key="9">
    <source>
        <dbReference type="ARBA" id="ARBA00023128"/>
    </source>
</evidence>
<dbReference type="PANTHER" id="PTHR23070">
    <property type="entry name" value="BCS1 AAA-TYPE ATPASE"/>
    <property type="match status" value="1"/>
</dbReference>
<feature type="transmembrane region" description="Helical" evidence="13">
    <location>
        <begin position="15"/>
        <end position="35"/>
    </location>
</feature>
<keyword evidence="8 13" id="KW-1133">Transmembrane helix</keyword>
<feature type="region of interest" description="Disordered" evidence="12">
    <location>
        <begin position="352"/>
        <end position="380"/>
    </location>
</feature>
<dbReference type="EMBL" id="CP044617">
    <property type="protein sequence ID" value="QRD91335.1"/>
    <property type="molecule type" value="Genomic_DNA"/>
</dbReference>
<dbReference type="Pfam" id="PF08740">
    <property type="entry name" value="BCS1_N"/>
    <property type="match status" value="1"/>
</dbReference>
<proteinExistence type="inferred from homology"/>
<evidence type="ECO:0000256" key="1">
    <source>
        <dbReference type="ARBA" id="ARBA00004434"/>
    </source>
</evidence>
<evidence type="ECO:0000256" key="11">
    <source>
        <dbReference type="ARBA" id="ARBA00048778"/>
    </source>
</evidence>
<dbReference type="InterPro" id="IPR000086">
    <property type="entry name" value="NUDIX_hydrolase_dom"/>
</dbReference>
<keyword evidence="9" id="KW-0496">Mitochondrion</keyword>
<keyword evidence="3 13" id="KW-0812">Transmembrane</keyword>
<dbReference type="Proteomes" id="UP000596276">
    <property type="component" value="Chromosome 7"/>
</dbReference>
<dbReference type="InterPro" id="IPR027417">
    <property type="entry name" value="P-loop_NTPase"/>
</dbReference>
<dbReference type="InterPro" id="IPR014851">
    <property type="entry name" value="BCS1_N"/>
</dbReference>
<dbReference type="PROSITE" id="PS00674">
    <property type="entry name" value="AAA"/>
    <property type="match status" value="1"/>
</dbReference>
<dbReference type="GO" id="GO:0016887">
    <property type="term" value="F:ATP hydrolysis activity"/>
    <property type="evidence" value="ECO:0007669"/>
    <property type="project" value="InterPro"/>
</dbReference>
<gene>
    <name evidence="15" type="ORF">F9C07_5380</name>
</gene>
<dbReference type="OrthoDB" id="10251412at2759"/>
<comment type="subcellular location">
    <subcellularLocation>
        <location evidence="1">Mitochondrion inner membrane</location>
        <topology evidence="1">Single-pass membrane protein</topology>
    </subcellularLocation>
</comment>
<dbReference type="VEuPathDB" id="FungiDB:AFLA_007616"/>